<keyword evidence="1" id="KW-0732">Signal</keyword>
<dbReference type="EMBL" id="BTGU01000159">
    <property type="protein sequence ID" value="GMN63787.1"/>
    <property type="molecule type" value="Genomic_DNA"/>
</dbReference>
<evidence type="ECO:0000256" key="1">
    <source>
        <dbReference type="SAM" id="SignalP"/>
    </source>
</evidence>
<feature type="chain" id="PRO_5041671324" evidence="1">
    <location>
        <begin position="28"/>
        <end position="105"/>
    </location>
</feature>
<feature type="signal peptide" evidence="1">
    <location>
        <begin position="1"/>
        <end position="27"/>
    </location>
</feature>
<dbReference type="AlphaFoldDB" id="A0AA88J784"/>
<keyword evidence="3" id="KW-1185">Reference proteome</keyword>
<evidence type="ECO:0000313" key="3">
    <source>
        <dbReference type="Proteomes" id="UP001187192"/>
    </source>
</evidence>
<organism evidence="2 3">
    <name type="scientific">Ficus carica</name>
    <name type="common">Common fig</name>
    <dbReference type="NCBI Taxonomy" id="3494"/>
    <lineage>
        <taxon>Eukaryota</taxon>
        <taxon>Viridiplantae</taxon>
        <taxon>Streptophyta</taxon>
        <taxon>Embryophyta</taxon>
        <taxon>Tracheophyta</taxon>
        <taxon>Spermatophyta</taxon>
        <taxon>Magnoliopsida</taxon>
        <taxon>eudicotyledons</taxon>
        <taxon>Gunneridae</taxon>
        <taxon>Pentapetalae</taxon>
        <taxon>rosids</taxon>
        <taxon>fabids</taxon>
        <taxon>Rosales</taxon>
        <taxon>Moraceae</taxon>
        <taxon>Ficeae</taxon>
        <taxon>Ficus</taxon>
    </lineage>
</organism>
<name>A0AA88J784_FICCA</name>
<accession>A0AA88J784</accession>
<evidence type="ECO:0000313" key="2">
    <source>
        <dbReference type="EMBL" id="GMN63787.1"/>
    </source>
</evidence>
<sequence length="105" mass="11791">MATTTTTSSLFRRNLFLLLTRPMLIAGFGPEYQIHVIHGLPVERSPTLLVYCKSKDHDIYSSETTGYLIGKTDRNPTSPSGRASSTAVAAQFFQLRRGDTWRLQE</sequence>
<comment type="caution">
    <text evidence="2">The sequence shown here is derived from an EMBL/GenBank/DDBJ whole genome shotgun (WGS) entry which is preliminary data.</text>
</comment>
<protein>
    <submittedName>
        <fullName evidence="2">Uncharacterized protein</fullName>
    </submittedName>
</protein>
<reference evidence="2" key="1">
    <citation type="submission" date="2023-07" db="EMBL/GenBank/DDBJ databases">
        <title>draft genome sequence of fig (Ficus carica).</title>
        <authorList>
            <person name="Takahashi T."/>
            <person name="Nishimura K."/>
        </authorList>
    </citation>
    <scope>NUCLEOTIDE SEQUENCE</scope>
</reference>
<gene>
    <name evidence="2" type="ORF">TIFTF001_032861</name>
</gene>
<dbReference type="Proteomes" id="UP001187192">
    <property type="component" value="Unassembled WGS sequence"/>
</dbReference>
<proteinExistence type="predicted"/>